<proteinExistence type="predicted"/>
<feature type="non-terminal residue" evidence="1">
    <location>
        <position position="1"/>
    </location>
</feature>
<keyword evidence="2" id="KW-1185">Reference proteome</keyword>
<dbReference type="AlphaFoldDB" id="A0A6A5R2D0"/>
<evidence type="ECO:0008006" key="3">
    <source>
        <dbReference type="Google" id="ProtNLM"/>
    </source>
</evidence>
<name>A0A6A5R2D0_9PLEO</name>
<dbReference type="RefSeq" id="XP_033442489.1">
    <property type="nucleotide sequence ID" value="XM_033589848.1"/>
</dbReference>
<gene>
    <name evidence="1" type="ORF">M421DRAFT_380357</name>
</gene>
<evidence type="ECO:0000313" key="2">
    <source>
        <dbReference type="Proteomes" id="UP000800082"/>
    </source>
</evidence>
<dbReference type="EMBL" id="ML979044">
    <property type="protein sequence ID" value="KAF1922235.1"/>
    <property type="molecule type" value="Genomic_DNA"/>
</dbReference>
<sequence length="111" mass="12752">VYSTKAKLRNPSTYAARFLLKPTSKITLPKNTRREIASAYYQLKLGHGYNKAYLHNIQKTESSKCSCGYTQTPQHLLLSCRNYREARKKIKSSLQETRLTISLLLDTNRGI</sequence>
<reference evidence="1" key="1">
    <citation type="journal article" date="2020" name="Stud. Mycol.">
        <title>101 Dothideomycetes genomes: a test case for predicting lifestyles and emergence of pathogens.</title>
        <authorList>
            <person name="Haridas S."/>
            <person name="Albert R."/>
            <person name="Binder M."/>
            <person name="Bloem J."/>
            <person name="Labutti K."/>
            <person name="Salamov A."/>
            <person name="Andreopoulos B."/>
            <person name="Baker S."/>
            <person name="Barry K."/>
            <person name="Bills G."/>
            <person name="Bluhm B."/>
            <person name="Cannon C."/>
            <person name="Castanera R."/>
            <person name="Culley D."/>
            <person name="Daum C."/>
            <person name="Ezra D."/>
            <person name="Gonzalez J."/>
            <person name="Henrissat B."/>
            <person name="Kuo A."/>
            <person name="Liang C."/>
            <person name="Lipzen A."/>
            <person name="Lutzoni F."/>
            <person name="Magnuson J."/>
            <person name="Mondo S."/>
            <person name="Nolan M."/>
            <person name="Ohm R."/>
            <person name="Pangilinan J."/>
            <person name="Park H.-J."/>
            <person name="Ramirez L."/>
            <person name="Alfaro M."/>
            <person name="Sun H."/>
            <person name="Tritt A."/>
            <person name="Yoshinaga Y."/>
            <person name="Zwiers L.-H."/>
            <person name="Turgeon B."/>
            <person name="Goodwin S."/>
            <person name="Spatafora J."/>
            <person name="Crous P."/>
            <person name="Grigoriev I."/>
        </authorList>
    </citation>
    <scope>NUCLEOTIDE SEQUENCE</scope>
    <source>
        <strain evidence="1">CBS 183.55</strain>
    </source>
</reference>
<dbReference type="GeneID" id="54347497"/>
<dbReference type="Proteomes" id="UP000800082">
    <property type="component" value="Unassembled WGS sequence"/>
</dbReference>
<organism evidence="1 2">
    <name type="scientific">Didymella exigua CBS 183.55</name>
    <dbReference type="NCBI Taxonomy" id="1150837"/>
    <lineage>
        <taxon>Eukaryota</taxon>
        <taxon>Fungi</taxon>
        <taxon>Dikarya</taxon>
        <taxon>Ascomycota</taxon>
        <taxon>Pezizomycotina</taxon>
        <taxon>Dothideomycetes</taxon>
        <taxon>Pleosporomycetidae</taxon>
        <taxon>Pleosporales</taxon>
        <taxon>Pleosporineae</taxon>
        <taxon>Didymellaceae</taxon>
        <taxon>Didymella</taxon>
    </lineage>
</organism>
<dbReference type="OrthoDB" id="3942798at2759"/>
<accession>A0A6A5R2D0</accession>
<protein>
    <recommendedName>
        <fullName evidence="3">Reverse transcriptase zinc-binding domain-containing protein</fullName>
    </recommendedName>
</protein>
<evidence type="ECO:0000313" key="1">
    <source>
        <dbReference type="EMBL" id="KAF1922235.1"/>
    </source>
</evidence>